<reference evidence="2" key="1">
    <citation type="journal article" date="2017" name="Genome Announc.">
        <title>Genome sequences of Cyberlindnera fabianii 65, Pichia kudriavzevii 129, and Saccharomyces cerevisiae 131 isolated from fermented masau fruits in Zimbabwe.</title>
        <authorList>
            <person name="van Rijswijck I.M.H."/>
            <person name="Derks M.F.L."/>
            <person name="Abee T."/>
            <person name="de Ridder D."/>
            <person name="Smid E.J."/>
        </authorList>
    </citation>
    <scope>NUCLEOTIDE SEQUENCE [LARGE SCALE GENOMIC DNA]</scope>
    <source>
        <strain evidence="2">129</strain>
    </source>
</reference>
<dbReference type="Proteomes" id="UP000189274">
    <property type="component" value="Unassembled WGS sequence"/>
</dbReference>
<dbReference type="AlphaFoldDB" id="A0A1V2LFM6"/>
<name>A0A1V2LFM6_PICKU</name>
<gene>
    <name evidence="1" type="ORF">BOH78_5012</name>
</gene>
<evidence type="ECO:0000313" key="1">
    <source>
        <dbReference type="EMBL" id="ONH70733.1"/>
    </source>
</evidence>
<comment type="caution">
    <text evidence="1">The sequence shown here is derived from an EMBL/GenBank/DDBJ whole genome shotgun (WGS) entry which is preliminary data.</text>
</comment>
<proteinExistence type="predicted"/>
<dbReference type="EMBL" id="MQVM01000059">
    <property type="protein sequence ID" value="ONH70733.1"/>
    <property type="molecule type" value="Genomic_DNA"/>
</dbReference>
<protein>
    <submittedName>
        <fullName evidence="1">Uncharacterized protein</fullName>
    </submittedName>
</protein>
<evidence type="ECO:0000313" key="2">
    <source>
        <dbReference type="Proteomes" id="UP000189274"/>
    </source>
</evidence>
<accession>A0A1V2LFM6</accession>
<organism evidence="1 2">
    <name type="scientific">Pichia kudriavzevii</name>
    <name type="common">Yeast</name>
    <name type="synonym">Issatchenkia orientalis</name>
    <dbReference type="NCBI Taxonomy" id="4909"/>
    <lineage>
        <taxon>Eukaryota</taxon>
        <taxon>Fungi</taxon>
        <taxon>Dikarya</taxon>
        <taxon>Ascomycota</taxon>
        <taxon>Saccharomycotina</taxon>
        <taxon>Pichiomycetes</taxon>
        <taxon>Pichiales</taxon>
        <taxon>Pichiaceae</taxon>
        <taxon>Pichia</taxon>
    </lineage>
</organism>
<sequence length="67" mass="7732">MAATKSIERAAYGRFDFGRADFDGSINLDGTHVCRAIADEPEQLNRRVNHRWKERSQKYLVPPSVWP</sequence>